<dbReference type="RefSeq" id="WP_341405057.1">
    <property type="nucleotide sequence ID" value="NZ_JBBUKT010000004.1"/>
</dbReference>
<dbReference type="PANTHER" id="PTHR30336">
    <property type="entry name" value="INNER MEMBRANE PROTEIN, PROBABLE PERMEASE"/>
    <property type="match status" value="1"/>
</dbReference>
<dbReference type="InterPro" id="IPR003848">
    <property type="entry name" value="DUF218"/>
</dbReference>
<dbReference type="CDD" id="cd06259">
    <property type="entry name" value="YdcF-like"/>
    <property type="match status" value="1"/>
</dbReference>
<dbReference type="Gene3D" id="3.40.50.620">
    <property type="entry name" value="HUPs"/>
    <property type="match status" value="1"/>
</dbReference>
<dbReference type="InterPro" id="IPR051599">
    <property type="entry name" value="Cell_Envelope_Assoc"/>
</dbReference>
<gene>
    <name evidence="2" type="ORF">WKV53_13130</name>
</gene>
<dbReference type="Proteomes" id="UP001371305">
    <property type="component" value="Unassembled WGS sequence"/>
</dbReference>
<organism evidence="2 3">
    <name type="scientific">Luteolibacter soli</name>
    <dbReference type="NCBI Taxonomy" id="3135280"/>
    <lineage>
        <taxon>Bacteria</taxon>
        <taxon>Pseudomonadati</taxon>
        <taxon>Verrucomicrobiota</taxon>
        <taxon>Verrucomicrobiia</taxon>
        <taxon>Verrucomicrobiales</taxon>
        <taxon>Verrucomicrobiaceae</taxon>
        <taxon>Luteolibacter</taxon>
    </lineage>
</organism>
<feature type="domain" description="DUF218" evidence="1">
    <location>
        <begin position="26"/>
        <end position="138"/>
    </location>
</feature>
<dbReference type="InterPro" id="IPR014729">
    <property type="entry name" value="Rossmann-like_a/b/a_fold"/>
</dbReference>
<dbReference type="PANTHER" id="PTHR30336:SF20">
    <property type="entry name" value="DUF218 DOMAIN-CONTAINING PROTEIN"/>
    <property type="match status" value="1"/>
</dbReference>
<dbReference type="Pfam" id="PF02698">
    <property type="entry name" value="DUF218"/>
    <property type="match status" value="1"/>
</dbReference>
<name>A0ABU9AV95_9BACT</name>
<keyword evidence="3" id="KW-1185">Reference proteome</keyword>
<reference evidence="2 3" key="1">
    <citation type="submission" date="2024-04" db="EMBL/GenBank/DDBJ databases">
        <title>Luteolibacter sp. isolated from soil.</title>
        <authorList>
            <person name="An J."/>
        </authorList>
    </citation>
    <scope>NUCLEOTIDE SEQUENCE [LARGE SCALE GENOMIC DNA]</scope>
    <source>
        <strain evidence="2 3">Y139</strain>
    </source>
</reference>
<comment type="caution">
    <text evidence="2">The sequence shown here is derived from an EMBL/GenBank/DDBJ whole genome shotgun (WGS) entry which is preliminary data.</text>
</comment>
<protein>
    <submittedName>
        <fullName evidence="2">YdcF family protein</fullName>
    </submittedName>
</protein>
<dbReference type="EMBL" id="JBBUKT010000004">
    <property type="protein sequence ID" value="MEK7951453.1"/>
    <property type="molecule type" value="Genomic_DNA"/>
</dbReference>
<evidence type="ECO:0000259" key="1">
    <source>
        <dbReference type="Pfam" id="PF02698"/>
    </source>
</evidence>
<proteinExistence type="predicted"/>
<evidence type="ECO:0000313" key="3">
    <source>
        <dbReference type="Proteomes" id="UP001371305"/>
    </source>
</evidence>
<sequence>MHPDHLAAALVLWNYHRLNHELLPTDGILVFGSNDLRVAEHAAGLFHRGLAPWILFSGARGRMTQDWKETEAEAMAGVARECGVPEEVILVENRATNTGENICFSRELLEARGIVLSDAIVVQKPYMERRTIAALDVQWPGVSFRASSPGLGFEEYCVGTLTTELVTSAMAGDFQRILDYPALGFASVQEVPEEVMDAFRVLVDAGFTGQLR</sequence>
<accession>A0ABU9AV95</accession>
<evidence type="ECO:0000313" key="2">
    <source>
        <dbReference type="EMBL" id="MEK7951453.1"/>
    </source>
</evidence>